<keyword evidence="4" id="KW-1185">Reference proteome</keyword>
<proteinExistence type="predicted"/>
<dbReference type="Pfam" id="PF02492">
    <property type="entry name" value="cobW"/>
    <property type="match status" value="1"/>
</dbReference>
<dbReference type="Pfam" id="PF07683">
    <property type="entry name" value="CobW_C"/>
    <property type="match status" value="1"/>
</dbReference>
<dbReference type="PANTHER" id="PTHR43603:SF1">
    <property type="entry name" value="ZINC-REGULATED GTPASE METALLOPROTEIN ACTIVATOR 1"/>
    <property type="match status" value="1"/>
</dbReference>
<evidence type="ECO:0000313" key="4">
    <source>
        <dbReference type="Proteomes" id="UP000534294"/>
    </source>
</evidence>
<accession>A0A7W7YI39</accession>
<dbReference type="InterPro" id="IPR003495">
    <property type="entry name" value="CobW/HypB/UreG_nucleotide-bd"/>
</dbReference>
<comment type="function">
    <text evidence="1">Zinc chaperone that directly transfers zinc cofactor to target proteins, thereby activating them. Zinc is transferred from the CXCC motif in the GTPase domain to the zinc binding site in target proteins in a process requiring GTP hydrolysis.</text>
</comment>
<sequence length="391" mass="43078">MLVTLITGFLGSGKTTLLRRLLREVGPLRLGVIVNDMSPLEVDGDLIREGKRVSEAAGTLVSLASGSISGSQQQAFEHALDAWAGRTDLDHVIIETSGSAHPWPLVEAISRRAAYTLGQLVTLLDARTMTEDYEAGRGLMDRLARHEKHGQRGLENLLAEQIQWASTLLLTKTDRVTPSDVDSLQECLGKLNPEAAVHRVSHGQISPSLLLGGASYDLHRAQEMARVRWGDALAGVGEAAAYDLGSSVVCDARPLHPQRLWDLFHHQLGVGIHRSKGFLWMASRDEQVLLWNQAGGGLSLELLAYWKAALVKDPLGKLLPEEIAHLEQQLSALDPRFGDRLNEITVIGTQQHREYFVGQLQTCFCTEAEIQHWQQGGRFQDPWPQALKARG</sequence>
<dbReference type="RefSeq" id="WP_184205013.1">
    <property type="nucleotide sequence ID" value="NZ_JACHIF010000001.1"/>
</dbReference>
<dbReference type="InterPro" id="IPR011629">
    <property type="entry name" value="CobW-like_C"/>
</dbReference>
<dbReference type="SUPFAM" id="SSF52540">
    <property type="entry name" value="P-loop containing nucleoside triphosphate hydrolases"/>
    <property type="match status" value="1"/>
</dbReference>
<evidence type="ECO:0000313" key="3">
    <source>
        <dbReference type="EMBL" id="MBB5036300.1"/>
    </source>
</evidence>
<dbReference type="CDD" id="cd03112">
    <property type="entry name" value="CobW-like"/>
    <property type="match status" value="1"/>
</dbReference>
<dbReference type="SMART" id="SM00833">
    <property type="entry name" value="CobW_C"/>
    <property type="match status" value="1"/>
</dbReference>
<dbReference type="Proteomes" id="UP000534294">
    <property type="component" value="Unassembled WGS sequence"/>
</dbReference>
<evidence type="ECO:0000256" key="1">
    <source>
        <dbReference type="ARBA" id="ARBA00045658"/>
    </source>
</evidence>
<feature type="domain" description="CobW C-terminal" evidence="2">
    <location>
        <begin position="244"/>
        <end position="364"/>
    </location>
</feature>
<dbReference type="Gene3D" id="3.40.50.300">
    <property type="entry name" value="P-loop containing nucleotide triphosphate hydrolases"/>
    <property type="match status" value="1"/>
</dbReference>
<protein>
    <submittedName>
        <fullName evidence="3">G3E family GTPase</fullName>
    </submittedName>
</protein>
<organism evidence="3 4">
    <name type="scientific">Prosthecobacter dejongeii</name>
    <dbReference type="NCBI Taxonomy" id="48465"/>
    <lineage>
        <taxon>Bacteria</taxon>
        <taxon>Pseudomonadati</taxon>
        <taxon>Verrucomicrobiota</taxon>
        <taxon>Verrucomicrobiia</taxon>
        <taxon>Verrucomicrobiales</taxon>
        <taxon>Verrucomicrobiaceae</taxon>
        <taxon>Prosthecobacter</taxon>
    </lineage>
</organism>
<evidence type="ECO:0000259" key="2">
    <source>
        <dbReference type="SMART" id="SM00833"/>
    </source>
</evidence>
<name>A0A7W7YI39_9BACT</name>
<dbReference type="InterPro" id="IPR027417">
    <property type="entry name" value="P-loop_NTPase"/>
</dbReference>
<dbReference type="EMBL" id="JACHIF010000001">
    <property type="protein sequence ID" value="MBB5036300.1"/>
    <property type="molecule type" value="Genomic_DNA"/>
</dbReference>
<reference evidence="3 4" key="1">
    <citation type="submission" date="2020-08" db="EMBL/GenBank/DDBJ databases">
        <title>Genomic Encyclopedia of Type Strains, Phase IV (KMG-IV): sequencing the most valuable type-strain genomes for metagenomic binning, comparative biology and taxonomic classification.</title>
        <authorList>
            <person name="Goeker M."/>
        </authorList>
    </citation>
    <scope>NUCLEOTIDE SEQUENCE [LARGE SCALE GENOMIC DNA]</scope>
    <source>
        <strain evidence="3 4">DSM 12251</strain>
    </source>
</reference>
<dbReference type="PANTHER" id="PTHR43603">
    <property type="entry name" value="COBW DOMAIN-CONTAINING PROTEIN DDB_G0274527"/>
    <property type="match status" value="1"/>
</dbReference>
<gene>
    <name evidence="3" type="ORF">HNQ64_000534</name>
</gene>
<dbReference type="AlphaFoldDB" id="A0A7W7YI39"/>
<dbReference type="SUPFAM" id="SSF90002">
    <property type="entry name" value="Hypothetical protein YjiA, C-terminal domain"/>
    <property type="match status" value="1"/>
</dbReference>
<comment type="caution">
    <text evidence="3">The sequence shown here is derived from an EMBL/GenBank/DDBJ whole genome shotgun (WGS) entry which is preliminary data.</text>
</comment>
<dbReference type="InterPro" id="IPR051927">
    <property type="entry name" value="Zn_Chap_cDPG_Synth"/>
</dbReference>